<evidence type="ECO:0000313" key="3">
    <source>
        <dbReference type="EMBL" id="MEC1177074.1"/>
    </source>
</evidence>
<dbReference type="InterPro" id="IPR001119">
    <property type="entry name" value="SLH_dom"/>
</dbReference>
<feature type="domain" description="SLH" evidence="2">
    <location>
        <begin position="29"/>
        <end position="92"/>
    </location>
</feature>
<evidence type="ECO:0000259" key="2">
    <source>
        <dbReference type="PROSITE" id="PS51272"/>
    </source>
</evidence>
<dbReference type="InterPro" id="IPR051465">
    <property type="entry name" value="Cell_Envelope_Struct_Comp"/>
</dbReference>
<feature type="domain" description="SLH" evidence="2">
    <location>
        <begin position="148"/>
        <end position="211"/>
    </location>
</feature>
<proteinExistence type="predicted"/>
<keyword evidence="1" id="KW-0732">Signal</keyword>
<dbReference type="PANTHER" id="PTHR43308">
    <property type="entry name" value="OUTER MEMBRANE PROTEIN ALPHA-RELATED"/>
    <property type="match status" value="1"/>
</dbReference>
<dbReference type="RefSeq" id="WP_326121293.1">
    <property type="nucleotide sequence ID" value="NZ_JARSFG010000003.1"/>
</dbReference>
<evidence type="ECO:0000313" key="4">
    <source>
        <dbReference type="Proteomes" id="UP001344888"/>
    </source>
</evidence>
<reference evidence="3 4" key="1">
    <citation type="submission" date="2023-03" db="EMBL/GenBank/DDBJ databases">
        <title>Bacillus Genome Sequencing.</title>
        <authorList>
            <person name="Dunlap C."/>
        </authorList>
    </citation>
    <scope>NUCLEOTIDE SEQUENCE [LARGE SCALE GENOMIC DNA]</scope>
    <source>
        <strain evidence="3 4">B-59205</strain>
    </source>
</reference>
<comment type="caution">
    <text evidence="3">The sequence shown here is derived from an EMBL/GenBank/DDBJ whole genome shotgun (WGS) entry which is preliminary data.</text>
</comment>
<feature type="signal peptide" evidence="1">
    <location>
        <begin position="1"/>
        <end position="28"/>
    </location>
</feature>
<sequence>MKKINLFMSTAIAIAAVSTVTAPLQTEAATKNFSDVSPKNDYYHIIKEMVAKEVITGYPDGTFKPNELMTRKHAAALISRAFPTLPAYHKGISLTDVNKDNPYYKDIRRVLEADIIQHANNFDFRPNDIITRGEMARAIALAYKLSSNEQKSPLTDVSPQLASYVDALYANDITTGFEDKTFREDKGLTRVHFAVFMYRAEQAIQNNKVVTAYNASKFHNMKETDIQYPTKYKNAAEATEASISSVETLLSKSDEMTSITLQNEKEYNAFIESAQIMLNKSAQQLDDIIYKVYSTGIAESIPSQNNQLWVLWYDYSEKKLFKAIIKEK</sequence>
<keyword evidence="4" id="KW-1185">Reference proteome</keyword>
<protein>
    <submittedName>
        <fullName evidence="3">S-layer homology domain-containing protein</fullName>
    </submittedName>
</protein>
<dbReference type="Pfam" id="PF00395">
    <property type="entry name" value="SLH"/>
    <property type="match status" value="3"/>
</dbReference>
<organism evidence="3 4">
    <name type="scientific">Metasolibacillus meyeri</name>
    <dbReference type="NCBI Taxonomy" id="1071052"/>
    <lineage>
        <taxon>Bacteria</taxon>
        <taxon>Bacillati</taxon>
        <taxon>Bacillota</taxon>
        <taxon>Bacilli</taxon>
        <taxon>Bacillales</taxon>
        <taxon>Caryophanaceae</taxon>
        <taxon>Metasolibacillus</taxon>
    </lineage>
</organism>
<gene>
    <name evidence="3" type="ORF">P9B03_01140</name>
</gene>
<dbReference type="Proteomes" id="UP001344888">
    <property type="component" value="Unassembled WGS sequence"/>
</dbReference>
<dbReference type="AlphaFoldDB" id="A0AAW9NMR4"/>
<dbReference type="EMBL" id="JARSFG010000003">
    <property type="protein sequence ID" value="MEC1177074.1"/>
    <property type="molecule type" value="Genomic_DNA"/>
</dbReference>
<name>A0AAW9NMR4_9BACL</name>
<dbReference type="PROSITE" id="PS51272">
    <property type="entry name" value="SLH"/>
    <property type="match status" value="2"/>
</dbReference>
<feature type="chain" id="PRO_5043914419" evidence="1">
    <location>
        <begin position="29"/>
        <end position="328"/>
    </location>
</feature>
<accession>A0AAW9NMR4</accession>
<evidence type="ECO:0000256" key="1">
    <source>
        <dbReference type="SAM" id="SignalP"/>
    </source>
</evidence>